<dbReference type="AlphaFoldDB" id="A0AAN5I8C9"/>
<keyword evidence="1" id="KW-0472">Membrane</keyword>
<accession>A0AAN5I8C9</accession>
<sequence length="99" mass="11264">FYSSFAFPAIIATSYAIVLVFLYIHNKKSQEVRITAISNRQQVLFTLQFLTIAVVQLFGSSFFYILPWFFGDSDIVNSLLTSVSTLNSMANPLCMFIFQ</sequence>
<feature type="transmembrane region" description="Helical" evidence="1">
    <location>
        <begin position="45"/>
        <end position="69"/>
    </location>
</feature>
<dbReference type="Proteomes" id="UP001328107">
    <property type="component" value="Unassembled WGS sequence"/>
</dbReference>
<comment type="caution">
    <text evidence="2">The sequence shown here is derived from an EMBL/GenBank/DDBJ whole genome shotgun (WGS) entry which is preliminary data.</text>
</comment>
<feature type="non-terminal residue" evidence="2">
    <location>
        <position position="1"/>
    </location>
</feature>
<name>A0AAN5I8C9_9BILA</name>
<evidence type="ECO:0000256" key="1">
    <source>
        <dbReference type="SAM" id="Phobius"/>
    </source>
</evidence>
<keyword evidence="3" id="KW-1185">Reference proteome</keyword>
<feature type="transmembrane region" description="Helical" evidence="1">
    <location>
        <begin position="75"/>
        <end position="98"/>
    </location>
</feature>
<feature type="non-terminal residue" evidence="2">
    <location>
        <position position="99"/>
    </location>
</feature>
<reference evidence="3" key="1">
    <citation type="submission" date="2022-10" db="EMBL/GenBank/DDBJ databases">
        <title>Genome assembly of Pristionchus species.</title>
        <authorList>
            <person name="Yoshida K."/>
            <person name="Sommer R.J."/>
        </authorList>
    </citation>
    <scope>NUCLEOTIDE SEQUENCE [LARGE SCALE GENOMIC DNA]</scope>
    <source>
        <strain evidence="3">RS5460</strain>
    </source>
</reference>
<protein>
    <recommendedName>
        <fullName evidence="4">G protein-coupled receptor</fullName>
    </recommendedName>
</protein>
<evidence type="ECO:0000313" key="2">
    <source>
        <dbReference type="EMBL" id="GMR55199.1"/>
    </source>
</evidence>
<dbReference type="EMBL" id="BTRK01000005">
    <property type="protein sequence ID" value="GMR55199.1"/>
    <property type="molecule type" value="Genomic_DNA"/>
</dbReference>
<evidence type="ECO:0000313" key="3">
    <source>
        <dbReference type="Proteomes" id="UP001328107"/>
    </source>
</evidence>
<feature type="transmembrane region" description="Helical" evidence="1">
    <location>
        <begin position="6"/>
        <end position="24"/>
    </location>
</feature>
<gene>
    <name evidence="2" type="ORF">PMAYCL1PPCAC_25394</name>
</gene>
<keyword evidence="1" id="KW-1133">Transmembrane helix</keyword>
<evidence type="ECO:0008006" key="4">
    <source>
        <dbReference type="Google" id="ProtNLM"/>
    </source>
</evidence>
<proteinExistence type="predicted"/>
<keyword evidence="1" id="KW-0812">Transmembrane</keyword>
<organism evidence="2 3">
    <name type="scientific">Pristionchus mayeri</name>
    <dbReference type="NCBI Taxonomy" id="1317129"/>
    <lineage>
        <taxon>Eukaryota</taxon>
        <taxon>Metazoa</taxon>
        <taxon>Ecdysozoa</taxon>
        <taxon>Nematoda</taxon>
        <taxon>Chromadorea</taxon>
        <taxon>Rhabditida</taxon>
        <taxon>Rhabditina</taxon>
        <taxon>Diplogasteromorpha</taxon>
        <taxon>Diplogasteroidea</taxon>
        <taxon>Neodiplogasteridae</taxon>
        <taxon>Pristionchus</taxon>
    </lineage>
</organism>